<dbReference type="InterPro" id="IPR042100">
    <property type="entry name" value="Bug_dom1"/>
</dbReference>
<dbReference type="PIRSF" id="PIRSF017082">
    <property type="entry name" value="YflP"/>
    <property type="match status" value="1"/>
</dbReference>
<keyword evidence="4" id="KW-1185">Reference proteome</keyword>
<evidence type="ECO:0000313" key="4">
    <source>
        <dbReference type="Proteomes" id="UP000319014"/>
    </source>
</evidence>
<dbReference type="PANTHER" id="PTHR42928:SF3">
    <property type="entry name" value="UPF0065 PROTEIN YFLP"/>
    <property type="match status" value="1"/>
</dbReference>
<dbReference type="Gene3D" id="3.40.190.150">
    <property type="entry name" value="Bordetella uptake gene, domain 1"/>
    <property type="match status" value="1"/>
</dbReference>
<dbReference type="InterPro" id="IPR005064">
    <property type="entry name" value="BUG"/>
</dbReference>
<feature type="chain" id="PRO_5021932162" evidence="2">
    <location>
        <begin position="23"/>
        <end position="326"/>
    </location>
</feature>
<reference evidence="3 4" key="1">
    <citation type="submission" date="2017-05" db="EMBL/GenBank/DDBJ databases">
        <authorList>
            <person name="Varghese N."/>
            <person name="Submissions S."/>
        </authorList>
    </citation>
    <scope>NUCLEOTIDE SEQUENCE [LARGE SCALE GENOMIC DNA]</scope>
    <source>
        <strain evidence="3 4">DSM 100094</strain>
    </source>
</reference>
<evidence type="ECO:0000256" key="1">
    <source>
        <dbReference type="ARBA" id="ARBA00006987"/>
    </source>
</evidence>
<keyword evidence="2" id="KW-0732">Signal</keyword>
<dbReference type="EMBL" id="FXTK01000012">
    <property type="protein sequence ID" value="SMO81205.1"/>
    <property type="molecule type" value="Genomic_DNA"/>
</dbReference>
<protein>
    <submittedName>
        <fullName evidence="3">Putative tricarboxylic transport membrane protein</fullName>
    </submittedName>
</protein>
<dbReference type="PANTHER" id="PTHR42928">
    <property type="entry name" value="TRICARBOXYLATE-BINDING PROTEIN"/>
    <property type="match status" value="1"/>
</dbReference>
<proteinExistence type="inferred from homology"/>
<accession>A0A521EB94</accession>
<evidence type="ECO:0000256" key="2">
    <source>
        <dbReference type="SAM" id="SignalP"/>
    </source>
</evidence>
<dbReference type="RefSeq" id="WP_185958672.1">
    <property type="nucleotide sequence ID" value="NZ_FXTK01000012.1"/>
</dbReference>
<dbReference type="Gene3D" id="3.40.190.10">
    <property type="entry name" value="Periplasmic binding protein-like II"/>
    <property type="match status" value="1"/>
</dbReference>
<evidence type="ECO:0000313" key="3">
    <source>
        <dbReference type="EMBL" id="SMO81205.1"/>
    </source>
</evidence>
<dbReference type="AlphaFoldDB" id="A0A521EB94"/>
<comment type="similarity">
    <text evidence="1">Belongs to the UPF0065 (bug) family.</text>
</comment>
<sequence length="326" mass="34594">MRNLWLGLVLLLAAVLPGMVHAQTAPDGSATCIAPAQPDGGFDLTCRMLAQVLDGAGILPQPLQRGYMPGGVGAVAFNAMTGTRAAEGNTLVAFSEGTIYNLAKGSFGDHHAGEVRWLAQLAQDYGAIVVRDDAAWADLPALLAAMRKEPQRIAIGGGGTIGGQDWMRGAMTAELAGIDHRKLRFVAFEGAGSCTQALLEGFVQACMNDMGDARTGMDAGKPLRILAVFAPRRLPGDLSDVPTAREQGVPLDWPVMRGVYMGAHVSDQDFAWWQAHLARLMASADYARILERYHLQAKPVTGPALEAEIATLTQTARARLAQLGVP</sequence>
<feature type="signal peptide" evidence="2">
    <location>
        <begin position="1"/>
        <end position="22"/>
    </location>
</feature>
<gene>
    <name evidence="3" type="ORF">SAMN06265221_11257</name>
</gene>
<dbReference type="Proteomes" id="UP000319014">
    <property type="component" value="Unassembled WGS sequence"/>
</dbReference>
<name>A0A521EB94_9RHOB</name>
<organism evidence="3 4">
    <name type="scientific">Paracoccus laeviglucosivorans</name>
    <dbReference type="NCBI Taxonomy" id="1197861"/>
    <lineage>
        <taxon>Bacteria</taxon>
        <taxon>Pseudomonadati</taxon>
        <taxon>Pseudomonadota</taxon>
        <taxon>Alphaproteobacteria</taxon>
        <taxon>Rhodobacterales</taxon>
        <taxon>Paracoccaceae</taxon>
        <taxon>Paracoccus</taxon>
    </lineage>
</organism>